<evidence type="ECO:0000256" key="1">
    <source>
        <dbReference type="ARBA" id="ARBA00004514"/>
    </source>
</evidence>
<keyword evidence="6" id="KW-0966">Cell projection</keyword>
<comment type="subcellular location">
    <subcellularLocation>
        <location evidence="1">Cytoplasm</location>
        <location evidence="1">Cytosol</location>
    </subcellularLocation>
</comment>
<dbReference type="InterPro" id="IPR003713">
    <property type="entry name" value="FliS"/>
</dbReference>
<dbReference type="PANTHER" id="PTHR34773">
    <property type="entry name" value="FLAGELLAR SECRETION CHAPERONE FLIS"/>
    <property type="match status" value="1"/>
</dbReference>
<dbReference type="EMBL" id="UAVY01000001">
    <property type="protein sequence ID" value="SQB21828.1"/>
    <property type="molecule type" value="Genomic_DNA"/>
</dbReference>
<dbReference type="InterPro" id="IPR036584">
    <property type="entry name" value="FliS_sf"/>
</dbReference>
<accession>A0A2X2UZW9</accession>
<dbReference type="Pfam" id="PF02561">
    <property type="entry name" value="FliS"/>
    <property type="match status" value="1"/>
</dbReference>
<dbReference type="GO" id="GO:0005829">
    <property type="term" value="C:cytosol"/>
    <property type="evidence" value="ECO:0007669"/>
    <property type="project" value="UniProtKB-SubCell"/>
</dbReference>
<protein>
    <submittedName>
        <fullName evidence="6">Flagellar chaperone protein</fullName>
    </submittedName>
</protein>
<dbReference type="CDD" id="cd16098">
    <property type="entry name" value="FliS"/>
    <property type="match status" value="1"/>
</dbReference>
<evidence type="ECO:0000256" key="2">
    <source>
        <dbReference type="ARBA" id="ARBA00008787"/>
    </source>
</evidence>
<dbReference type="Gene3D" id="1.20.120.340">
    <property type="entry name" value="Flagellar protein FliS"/>
    <property type="match status" value="1"/>
</dbReference>
<dbReference type="AlphaFoldDB" id="A0A2X2UZW9"/>
<evidence type="ECO:0000256" key="5">
    <source>
        <dbReference type="ARBA" id="ARBA00023186"/>
    </source>
</evidence>
<keyword evidence="6" id="KW-0282">Flagellum</keyword>
<evidence type="ECO:0000313" key="6">
    <source>
        <dbReference type="EMBL" id="SQB21828.1"/>
    </source>
</evidence>
<keyword evidence="6" id="KW-0969">Cilium</keyword>
<evidence type="ECO:0000256" key="3">
    <source>
        <dbReference type="ARBA" id="ARBA00022490"/>
    </source>
</evidence>
<name>A0A2X2UZW9_CITKO</name>
<sequence length="231" mass="25783">MYGNEQEGFGLYHQSDLAIQAAAANPHQLVLMLFNGLMDELVRAKSHIAARRYERKAQSINKCIDILNALTSALDFEKGGELALSLANLYDYCVYRLYDASHKLSVENIEEVEVYPRQYSGRLGKNGSGNMSYALTMRTLMQALRQAAADHNWSAVRNVDLKIAELLTAVRGKPLDAADSKALDELREIHRQVRDYCQGQSDIIANKMALAMRNREGATAYAAFMDAEDMG</sequence>
<proteinExistence type="inferred from homology"/>
<keyword evidence="3" id="KW-0963">Cytoplasm</keyword>
<keyword evidence="5" id="KW-0143">Chaperone</keyword>
<dbReference type="GO" id="GO:0044780">
    <property type="term" value="P:bacterial-type flagellum assembly"/>
    <property type="evidence" value="ECO:0007669"/>
    <property type="project" value="InterPro"/>
</dbReference>
<dbReference type="SUPFAM" id="SSF101116">
    <property type="entry name" value="Flagellar export chaperone FliS"/>
    <property type="match status" value="1"/>
</dbReference>
<organism evidence="6 7">
    <name type="scientific">Citrobacter koseri</name>
    <name type="common">Citrobacter diversus</name>
    <dbReference type="NCBI Taxonomy" id="545"/>
    <lineage>
        <taxon>Bacteria</taxon>
        <taxon>Pseudomonadati</taxon>
        <taxon>Pseudomonadota</taxon>
        <taxon>Gammaproteobacteria</taxon>
        <taxon>Enterobacterales</taxon>
        <taxon>Enterobacteriaceae</taxon>
        <taxon>Citrobacter</taxon>
    </lineage>
</organism>
<comment type="similarity">
    <text evidence="2">Belongs to the FliS family.</text>
</comment>
<reference evidence="6 7" key="1">
    <citation type="submission" date="2018-06" db="EMBL/GenBank/DDBJ databases">
        <authorList>
            <consortium name="Pathogen Informatics"/>
            <person name="Doyle S."/>
        </authorList>
    </citation>
    <scope>NUCLEOTIDE SEQUENCE [LARGE SCALE GENOMIC DNA]</scope>
    <source>
        <strain evidence="6 7">NCTC10786</strain>
    </source>
</reference>
<dbReference type="Proteomes" id="UP000251584">
    <property type="component" value="Unassembled WGS sequence"/>
</dbReference>
<gene>
    <name evidence="6" type="primary">lafC</name>
    <name evidence="6" type="ORF">NCTC10786_01050</name>
</gene>
<keyword evidence="4" id="KW-1005">Bacterial flagellum biogenesis</keyword>
<evidence type="ECO:0000313" key="7">
    <source>
        <dbReference type="Proteomes" id="UP000251584"/>
    </source>
</evidence>
<dbReference type="NCBIfam" id="TIGR00208">
    <property type="entry name" value="fliS"/>
    <property type="match status" value="1"/>
</dbReference>
<dbReference type="PANTHER" id="PTHR34773:SF1">
    <property type="entry name" value="FLAGELLAR SECRETION CHAPERONE FLIS"/>
    <property type="match status" value="1"/>
</dbReference>
<dbReference type="GO" id="GO:0071973">
    <property type="term" value="P:bacterial-type flagellum-dependent cell motility"/>
    <property type="evidence" value="ECO:0007669"/>
    <property type="project" value="TreeGrafter"/>
</dbReference>
<evidence type="ECO:0000256" key="4">
    <source>
        <dbReference type="ARBA" id="ARBA00022795"/>
    </source>
</evidence>